<feature type="transmembrane region" description="Helical" evidence="2">
    <location>
        <begin position="200"/>
        <end position="220"/>
    </location>
</feature>
<keyword evidence="2" id="KW-0472">Membrane</keyword>
<evidence type="ECO:0000313" key="4">
    <source>
        <dbReference type="Proteomes" id="UP001320420"/>
    </source>
</evidence>
<evidence type="ECO:0000256" key="2">
    <source>
        <dbReference type="SAM" id="Phobius"/>
    </source>
</evidence>
<keyword evidence="2" id="KW-1133">Transmembrane helix</keyword>
<proteinExistence type="predicted"/>
<organism evidence="3 4">
    <name type="scientific">Diatrype stigma</name>
    <dbReference type="NCBI Taxonomy" id="117547"/>
    <lineage>
        <taxon>Eukaryota</taxon>
        <taxon>Fungi</taxon>
        <taxon>Dikarya</taxon>
        <taxon>Ascomycota</taxon>
        <taxon>Pezizomycotina</taxon>
        <taxon>Sordariomycetes</taxon>
        <taxon>Xylariomycetidae</taxon>
        <taxon>Xylariales</taxon>
        <taxon>Diatrypaceae</taxon>
        <taxon>Diatrype</taxon>
    </lineage>
</organism>
<feature type="transmembrane region" description="Helical" evidence="2">
    <location>
        <begin position="22"/>
        <end position="43"/>
    </location>
</feature>
<sequence>MEEAPVLPATALRDQWTAPGDIFSILLILGGDIVQLSIVALAGGAFTPATFSFGWVSYAITALLGAVGENRLVRCAPEIPLVVINLQSGYARANHSWVLARLYNTYQYWMPDEVRAFRTKRDEEEGLLGNNINNASGSTHVETTKRDHRAALCVAVYRWSRNRASGVPKTDWLWWSGLAATAVQLGIAAVPLGISGDWTILLVTAAGNMLAYASASLPQWRQEKWAARRLQGGKSKDVALTEGNGARHVIIVLGEEGSLDLEDLATRSPPDLPSTRVFVSALALLWLALLLTSTGIRANTWYLLAVGGLGMLHNLVVAGAPRQPACIGLPIELASIKTLAAAEGREGQCEETPALFGEEKVMWTLMELEDKFEKHGRSLVGEFFPGKMVKWEEDWWNEGDKVKRRDILTDNKRKQYAKERSRMENKSGMSSSTSKAAASVE</sequence>
<dbReference type="EMBL" id="JAKJXP020000142">
    <property type="protein sequence ID" value="KAK7742425.1"/>
    <property type="molecule type" value="Genomic_DNA"/>
</dbReference>
<accession>A0AAN9U892</accession>
<name>A0AAN9U892_9PEZI</name>
<feature type="region of interest" description="Disordered" evidence="1">
    <location>
        <begin position="413"/>
        <end position="441"/>
    </location>
</feature>
<dbReference type="AlphaFoldDB" id="A0AAN9U892"/>
<feature type="transmembrane region" description="Helical" evidence="2">
    <location>
        <begin position="277"/>
        <end position="296"/>
    </location>
</feature>
<dbReference type="Proteomes" id="UP001320420">
    <property type="component" value="Unassembled WGS sequence"/>
</dbReference>
<keyword evidence="4" id="KW-1185">Reference proteome</keyword>
<evidence type="ECO:0000256" key="1">
    <source>
        <dbReference type="SAM" id="MobiDB-lite"/>
    </source>
</evidence>
<evidence type="ECO:0000313" key="3">
    <source>
        <dbReference type="EMBL" id="KAK7742425.1"/>
    </source>
</evidence>
<reference evidence="3 4" key="1">
    <citation type="submission" date="2024-02" db="EMBL/GenBank/DDBJ databases">
        <title>De novo assembly and annotation of 12 fungi associated with fruit tree decline syndrome in Ontario, Canada.</title>
        <authorList>
            <person name="Sulman M."/>
            <person name="Ellouze W."/>
            <person name="Ilyukhin E."/>
        </authorList>
    </citation>
    <scope>NUCLEOTIDE SEQUENCE [LARGE SCALE GENOMIC DNA]</scope>
    <source>
        <strain evidence="3 4">M11/M66-122</strain>
    </source>
</reference>
<gene>
    <name evidence="3" type="ORF">SLS62_010733</name>
</gene>
<feature type="transmembrane region" description="Helical" evidence="2">
    <location>
        <begin position="172"/>
        <end position="194"/>
    </location>
</feature>
<keyword evidence="2" id="KW-0812">Transmembrane</keyword>
<feature type="compositionally biased region" description="Polar residues" evidence="1">
    <location>
        <begin position="427"/>
        <end position="441"/>
    </location>
</feature>
<feature type="transmembrane region" description="Helical" evidence="2">
    <location>
        <begin position="49"/>
        <end position="67"/>
    </location>
</feature>
<feature type="compositionally biased region" description="Basic and acidic residues" evidence="1">
    <location>
        <begin position="413"/>
        <end position="425"/>
    </location>
</feature>
<protein>
    <submittedName>
        <fullName evidence="3">Uncharacterized protein</fullName>
    </submittedName>
</protein>
<feature type="transmembrane region" description="Helical" evidence="2">
    <location>
        <begin position="302"/>
        <end position="320"/>
    </location>
</feature>
<comment type="caution">
    <text evidence="3">The sequence shown here is derived from an EMBL/GenBank/DDBJ whole genome shotgun (WGS) entry which is preliminary data.</text>
</comment>